<evidence type="ECO:0000259" key="5">
    <source>
        <dbReference type="PROSITE" id="PS50021"/>
    </source>
</evidence>
<dbReference type="Pfam" id="PF02187">
    <property type="entry name" value="GAS2"/>
    <property type="match status" value="1"/>
</dbReference>
<dbReference type="Pfam" id="PF00307">
    <property type="entry name" value="CH"/>
    <property type="match status" value="1"/>
</dbReference>
<organism evidence="7 8">
    <name type="scientific">Clytia hemisphaerica</name>
    <dbReference type="NCBI Taxonomy" id="252671"/>
    <lineage>
        <taxon>Eukaryota</taxon>
        <taxon>Metazoa</taxon>
        <taxon>Cnidaria</taxon>
        <taxon>Hydrozoa</taxon>
        <taxon>Hydroidolina</taxon>
        <taxon>Leptothecata</taxon>
        <taxon>Obeliida</taxon>
        <taxon>Clytiidae</taxon>
        <taxon>Clytia</taxon>
    </lineage>
</organism>
<evidence type="ECO:0000256" key="2">
    <source>
        <dbReference type="ARBA" id="ARBA00022490"/>
    </source>
</evidence>
<evidence type="ECO:0000256" key="3">
    <source>
        <dbReference type="ARBA" id="ARBA00023212"/>
    </source>
</evidence>
<dbReference type="GeneID" id="136814317"/>
<dbReference type="SMART" id="SM00033">
    <property type="entry name" value="CH"/>
    <property type="match status" value="1"/>
</dbReference>
<dbReference type="InterPro" id="IPR003108">
    <property type="entry name" value="GAR_dom"/>
</dbReference>
<keyword evidence="8" id="KW-1185">Reference proteome</keyword>
<proteinExistence type="inferred from homology"/>
<dbReference type="GO" id="GO:0008093">
    <property type="term" value="F:cytoskeletal anchor activity"/>
    <property type="evidence" value="ECO:0007669"/>
    <property type="project" value="TreeGrafter"/>
</dbReference>
<sequence length="280" mass="32374">MSDLKTQDDGENIDPLTAQITEQMEKSVLPLVKDVADWISKYLRIKIDKNNFLDMLDDGLFICKLAEKIQIHSENYVKMKKRNSTGGMKMKLKPLPRLDFQCHNNVKRHSFFARDNAAKFIQWCKNIGMKDTILFESEGLVLQKQLKHVVLTLLELGRIASKYELDLIPSIVKIENEIDEEERADPKQNVTIRRRKNSKIADLDTKVQRCALQHEVKVEKIKEGKYIVNGKTTVFVRLLHDHMMVRVGGGWDEFEHFLSRHKPEKIGKILISTTSACRGC</sequence>
<evidence type="ECO:0000256" key="1">
    <source>
        <dbReference type="ARBA" id="ARBA00004245"/>
    </source>
</evidence>
<comment type="similarity">
    <text evidence="4">Belongs to the GAS2 family.</text>
</comment>
<dbReference type="OrthoDB" id="206130at2759"/>
<dbReference type="InterPro" id="IPR001715">
    <property type="entry name" value="CH_dom"/>
</dbReference>
<evidence type="ECO:0000259" key="6">
    <source>
        <dbReference type="PROSITE" id="PS51460"/>
    </source>
</evidence>
<accession>A0A7M5TX56</accession>
<dbReference type="GO" id="GO:0051764">
    <property type="term" value="P:actin crosslink formation"/>
    <property type="evidence" value="ECO:0007669"/>
    <property type="project" value="TreeGrafter"/>
</dbReference>
<dbReference type="GO" id="GO:0005884">
    <property type="term" value="C:actin filament"/>
    <property type="evidence" value="ECO:0007669"/>
    <property type="project" value="TreeGrafter"/>
</dbReference>
<dbReference type="PROSITE" id="PS51460">
    <property type="entry name" value="GAR"/>
    <property type="match status" value="1"/>
</dbReference>
<feature type="domain" description="GAR" evidence="6">
    <location>
        <begin position="183"/>
        <end position="265"/>
    </location>
</feature>
<dbReference type="CDD" id="cd21204">
    <property type="entry name" value="CH_GAS2-like"/>
    <property type="match status" value="1"/>
</dbReference>
<keyword evidence="3" id="KW-0206">Cytoskeleton</keyword>
<feature type="domain" description="Calponin-homology (CH)" evidence="5">
    <location>
        <begin position="29"/>
        <end position="161"/>
    </location>
</feature>
<dbReference type="SMART" id="SM00243">
    <property type="entry name" value="GAS2"/>
    <property type="match status" value="1"/>
</dbReference>
<reference evidence="7" key="1">
    <citation type="submission" date="2021-01" db="UniProtKB">
        <authorList>
            <consortium name="EnsemblMetazoa"/>
        </authorList>
    </citation>
    <scope>IDENTIFICATION</scope>
</reference>
<dbReference type="InterPro" id="IPR036534">
    <property type="entry name" value="GAR_dom_sf"/>
</dbReference>
<protein>
    <submittedName>
        <fullName evidence="7">Uncharacterized protein</fullName>
    </submittedName>
</protein>
<dbReference type="SUPFAM" id="SSF47576">
    <property type="entry name" value="Calponin-homology domain, CH-domain"/>
    <property type="match status" value="1"/>
</dbReference>
<dbReference type="GO" id="GO:0008017">
    <property type="term" value="F:microtubule binding"/>
    <property type="evidence" value="ECO:0007669"/>
    <property type="project" value="InterPro"/>
</dbReference>
<dbReference type="Gene3D" id="1.10.418.10">
    <property type="entry name" value="Calponin-like domain"/>
    <property type="match status" value="1"/>
</dbReference>
<name>A0A7M5TX56_9CNID</name>
<dbReference type="PROSITE" id="PS50021">
    <property type="entry name" value="CH"/>
    <property type="match status" value="1"/>
</dbReference>
<dbReference type="InterPro" id="IPR036872">
    <property type="entry name" value="CH_dom_sf"/>
</dbReference>
<evidence type="ECO:0000313" key="7">
    <source>
        <dbReference type="EnsemblMetazoa" id="CLYHEMP003271.1"/>
    </source>
</evidence>
<dbReference type="GO" id="GO:0051015">
    <property type="term" value="F:actin filament binding"/>
    <property type="evidence" value="ECO:0007669"/>
    <property type="project" value="TreeGrafter"/>
</dbReference>
<dbReference type="Proteomes" id="UP000594262">
    <property type="component" value="Unplaced"/>
</dbReference>
<dbReference type="EnsemblMetazoa" id="CLYHEMT003271.1">
    <property type="protein sequence ID" value="CLYHEMP003271.1"/>
    <property type="gene ID" value="CLYHEMG003271"/>
</dbReference>
<evidence type="ECO:0000313" key="8">
    <source>
        <dbReference type="Proteomes" id="UP000594262"/>
    </source>
</evidence>
<dbReference type="Gene3D" id="3.30.920.20">
    <property type="entry name" value="Gas2-like domain"/>
    <property type="match status" value="1"/>
</dbReference>
<dbReference type="PANTHER" id="PTHR46756:SF13">
    <property type="entry name" value="GROWTH ARREST-SPECIFIC PROTEIN 2"/>
    <property type="match status" value="1"/>
</dbReference>
<dbReference type="SUPFAM" id="SSF143575">
    <property type="entry name" value="GAS2 domain-like"/>
    <property type="match status" value="1"/>
</dbReference>
<dbReference type="RefSeq" id="XP_066926941.1">
    <property type="nucleotide sequence ID" value="XM_067070840.1"/>
</dbReference>
<dbReference type="PANTHER" id="PTHR46756">
    <property type="entry name" value="TRANSGELIN"/>
    <property type="match status" value="1"/>
</dbReference>
<dbReference type="AlphaFoldDB" id="A0A7M5TX56"/>
<evidence type="ECO:0000256" key="4">
    <source>
        <dbReference type="ARBA" id="ARBA00038441"/>
    </source>
</evidence>
<comment type="subcellular location">
    <subcellularLocation>
        <location evidence="1">Cytoplasm</location>
        <location evidence="1">Cytoskeleton</location>
    </subcellularLocation>
</comment>
<keyword evidence="2" id="KW-0963">Cytoplasm</keyword>